<reference evidence="5 6" key="1">
    <citation type="journal article" date="2024" name="Front Chem Biol">
        <title>Unveiling the potential of Daldinia eschscholtzii MFLUCC 19-0629 through bioactivity and bioinformatics studies for enhanced sustainable agriculture production.</title>
        <authorList>
            <person name="Brooks S."/>
            <person name="Weaver J.A."/>
            <person name="Klomchit A."/>
            <person name="Alharthi S.A."/>
            <person name="Onlamun T."/>
            <person name="Nurani R."/>
            <person name="Vong T.K."/>
            <person name="Alberti F."/>
            <person name="Greco C."/>
        </authorList>
    </citation>
    <scope>NUCLEOTIDE SEQUENCE [LARGE SCALE GENOMIC DNA]</scope>
    <source>
        <strain evidence="5">MFLUCC 19-0629</strain>
    </source>
</reference>
<name>A0AAX6M8W7_9PEZI</name>
<feature type="binding site" evidence="2">
    <location>
        <begin position="116"/>
        <end position="119"/>
    </location>
    <ligand>
        <name>glutathione</name>
        <dbReference type="ChEBI" id="CHEBI:57925"/>
    </ligand>
</feature>
<dbReference type="CDD" id="cd03190">
    <property type="entry name" value="GST_C_Omega_like"/>
    <property type="match status" value="1"/>
</dbReference>
<feature type="site" description="Lowers pKa of active site Cys" evidence="3">
    <location>
        <position position="249"/>
    </location>
</feature>
<feature type="site" description="Lowers pKa of active site Cys" evidence="3">
    <location>
        <position position="302"/>
    </location>
</feature>
<dbReference type="AlphaFoldDB" id="A0AAX6M8W7"/>
<organism evidence="5 6">
    <name type="scientific">Daldinia eschscholtzii</name>
    <dbReference type="NCBI Taxonomy" id="292717"/>
    <lineage>
        <taxon>Eukaryota</taxon>
        <taxon>Fungi</taxon>
        <taxon>Dikarya</taxon>
        <taxon>Ascomycota</taxon>
        <taxon>Pezizomycotina</taxon>
        <taxon>Sordariomycetes</taxon>
        <taxon>Xylariomycetidae</taxon>
        <taxon>Xylariales</taxon>
        <taxon>Hypoxylaceae</taxon>
        <taxon>Daldinia</taxon>
    </lineage>
</organism>
<dbReference type="InterPro" id="IPR010987">
    <property type="entry name" value="Glutathione-S-Trfase_C-like"/>
</dbReference>
<dbReference type="Gene3D" id="1.20.1050.10">
    <property type="match status" value="1"/>
</dbReference>
<dbReference type="Gene3D" id="3.40.30.10">
    <property type="entry name" value="Glutaredoxin"/>
    <property type="match status" value="1"/>
</dbReference>
<feature type="domain" description="GST C-terminal" evidence="4">
    <location>
        <begin position="166"/>
        <end position="302"/>
    </location>
</feature>
<gene>
    <name evidence="5" type="ORF">Daesc_008965</name>
</gene>
<evidence type="ECO:0000256" key="2">
    <source>
        <dbReference type="PIRSR" id="PIRSR015753-2"/>
    </source>
</evidence>
<comment type="caution">
    <text evidence="5">The sequence shown here is derived from an EMBL/GenBank/DDBJ whole genome shotgun (WGS) entry which is preliminary data.</text>
</comment>
<evidence type="ECO:0000256" key="3">
    <source>
        <dbReference type="PIRSR" id="PIRSR015753-3"/>
    </source>
</evidence>
<dbReference type="Pfam" id="PF13409">
    <property type="entry name" value="GST_N_2"/>
    <property type="match status" value="1"/>
</dbReference>
<dbReference type="PROSITE" id="PS50405">
    <property type="entry name" value="GST_CTER"/>
    <property type="match status" value="1"/>
</dbReference>
<sequence>MSQPNKIEYQKNGRFTRPDSTFRDFVSADPNSKFPAEKGRYALYISGGCPWAHRTNIVRSLKRLEDIIDVYILSASMSDKGWWFDGLNGTLPKDPLYGFTYLRELYYKVDPDFDGRFTVPVLWDKKTETIVNNESSEIIRMFYTEFDALIPEEFREVNKPGGGLYPEHLRKEIDEINDWVYNTVNNGVYKTGFATKQETYEENLYPLFKSLDRLEDILASHGKPFLLGDQFTEADIRLFPTIVRFDTSYHTVFLCNLKSIRHDYPHLNKWLRRLYWDEGSKVTGGAFHKTSAPWIHLYATGYARGRASVTKLEGPVIIPRGPAVPVEPLAENEKIW</sequence>
<feature type="active site" description="Proton donor/acceptor" evidence="1">
    <location>
        <position position="189"/>
    </location>
</feature>
<dbReference type="InterPro" id="IPR047047">
    <property type="entry name" value="GST_Omega-like_C"/>
</dbReference>
<dbReference type="PIRSF" id="PIRSF015753">
    <property type="entry name" value="GST"/>
    <property type="match status" value="1"/>
</dbReference>
<dbReference type="EMBL" id="JBANMG010000009">
    <property type="protein sequence ID" value="KAK6948894.1"/>
    <property type="molecule type" value="Genomic_DNA"/>
</dbReference>
<dbReference type="GO" id="GO:0004364">
    <property type="term" value="F:glutathione transferase activity"/>
    <property type="evidence" value="ECO:0007669"/>
    <property type="project" value="InterPro"/>
</dbReference>
<proteinExistence type="predicted"/>
<dbReference type="PANTHER" id="PTHR32419">
    <property type="entry name" value="GLUTATHIONYL-HYDROQUINONE REDUCTASE"/>
    <property type="match status" value="1"/>
</dbReference>
<keyword evidence="6" id="KW-1185">Reference proteome</keyword>
<dbReference type="InterPro" id="IPR036249">
    <property type="entry name" value="Thioredoxin-like_sf"/>
</dbReference>
<dbReference type="Proteomes" id="UP001369815">
    <property type="component" value="Unassembled WGS sequence"/>
</dbReference>
<dbReference type="GO" id="GO:0005737">
    <property type="term" value="C:cytoplasm"/>
    <property type="evidence" value="ECO:0007669"/>
    <property type="project" value="TreeGrafter"/>
</dbReference>
<evidence type="ECO:0000256" key="1">
    <source>
        <dbReference type="PIRSR" id="PIRSR015753-1"/>
    </source>
</evidence>
<evidence type="ECO:0000313" key="5">
    <source>
        <dbReference type="EMBL" id="KAK6948894.1"/>
    </source>
</evidence>
<dbReference type="PANTHER" id="PTHR32419:SF25">
    <property type="entry name" value="GLUTATHIONE S-TRANSFERASE (EUROFUNG)"/>
    <property type="match status" value="1"/>
</dbReference>
<evidence type="ECO:0000313" key="6">
    <source>
        <dbReference type="Proteomes" id="UP001369815"/>
    </source>
</evidence>
<dbReference type="Pfam" id="PF13410">
    <property type="entry name" value="GST_C_2"/>
    <property type="match status" value="1"/>
</dbReference>
<dbReference type="SUPFAM" id="SSF52833">
    <property type="entry name" value="Thioredoxin-like"/>
    <property type="match status" value="1"/>
</dbReference>
<dbReference type="InterPro" id="IPR004045">
    <property type="entry name" value="Glutathione_S-Trfase_N"/>
</dbReference>
<feature type="active site" description="Nucleophile" evidence="1">
    <location>
        <position position="49"/>
    </location>
</feature>
<accession>A0AAX6M8W7</accession>
<feature type="binding site" evidence="2">
    <location>
        <begin position="134"/>
        <end position="135"/>
    </location>
    <ligand>
        <name>glutathione</name>
        <dbReference type="ChEBI" id="CHEBI:57925"/>
    </ligand>
</feature>
<feature type="binding site" evidence="2">
    <location>
        <position position="82"/>
    </location>
    <ligand>
        <name>glutathione</name>
        <dbReference type="ChEBI" id="CHEBI:57925"/>
    </ligand>
</feature>
<evidence type="ECO:0000259" key="4">
    <source>
        <dbReference type="PROSITE" id="PS50405"/>
    </source>
</evidence>
<protein>
    <recommendedName>
        <fullName evidence="4">GST C-terminal domain-containing protein</fullName>
    </recommendedName>
</protein>
<dbReference type="SUPFAM" id="SSF47616">
    <property type="entry name" value="GST C-terminal domain-like"/>
    <property type="match status" value="1"/>
</dbReference>
<dbReference type="InterPro" id="IPR016639">
    <property type="entry name" value="GST_Omega/GSH"/>
</dbReference>
<dbReference type="InterPro" id="IPR036282">
    <property type="entry name" value="Glutathione-S-Trfase_C_sf"/>
</dbReference>